<gene>
    <name evidence="8" type="ORF">ACFQE5_22555</name>
</gene>
<dbReference type="InterPro" id="IPR036922">
    <property type="entry name" value="Rieske_2Fe-2S_sf"/>
</dbReference>
<evidence type="ECO:0000256" key="6">
    <source>
        <dbReference type="ARBA" id="ARBA00038001"/>
    </source>
</evidence>
<comment type="cofactor">
    <cofactor evidence="5">
        <name>[2Fe-2S] cluster</name>
        <dbReference type="ChEBI" id="CHEBI:190135"/>
    </cofactor>
</comment>
<evidence type="ECO:0000256" key="3">
    <source>
        <dbReference type="ARBA" id="ARBA00023004"/>
    </source>
</evidence>
<evidence type="ECO:0000256" key="4">
    <source>
        <dbReference type="ARBA" id="ARBA00023014"/>
    </source>
</evidence>
<evidence type="ECO:0000256" key="1">
    <source>
        <dbReference type="ARBA" id="ARBA00022714"/>
    </source>
</evidence>
<dbReference type="SUPFAM" id="SSF50022">
    <property type="entry name" value="ISP domain"/>
    <property type="match status" value="1"/>
</dbReference>
<proteinExistence type="inferred from homology"/>
<comment type="caution">
    <text evidence="8">The sequence shown here is derived from an EMBL/GenBank/DDBJ whole genome shotgun (WGS) entry which is preliminary data.</text>
</comment>
<accession>A0ABW1J985</accession>
<keyword evidence="1" id="KW-0001">2Fe-2S</keyword>
<dbReference type="PANTHER" id="PTHR21496">
    <property type="entry name" value="FERREDOXIN-RELATED"/>
    <property type="match status" value="1"/>
</dbReference>
<protein>
    <submittedName>
        <fullName evidence="8">Rieske (2Fe-2S) protein</fullName>
    </submittedName>
</protein>
<dbReference type="CDD" id="cd03467">
    <property type="entry name" value="Rieske"/>
    <property type="match status" value="1"/>
</dbReference>
<dbReference type="Gene3D" id="2.102.10.10">
    <property type="entry name" value="Rieske [2Fe-2S] iron-sulphur domain"/>
    <property type="match status" value="1"/>
</dbReference>
<dbReference type="Proteomes" id="UP001596302">
    <property type="component" value="Unassembled WGS sequence"/>
</dbReference>
<evidence type="ECO:0000313" key="9">
    <source>
        <dbReference type="Proteomes" id="UP001596302"/>
    </source>
</evidence>
<dbReference type="RefSeq" id="WP_379587893.1">
    <property type="nucleotide sequence ID" value="NZ_JBHSQW010000044.1"/>
</dbReference>
<organism evidence="8 9">
    <name type="scientific">Pseudonocardia hispaniensis</name>
    <dbReference type="NCBI Taxonomy" id="904933"/>
    <lineage>
        <taxon>Bacteria</taxon>
        <taxon>Bacillati</taxon>
        <taxon>Actinomycetota</taxon>
        <taxon>Actinomycetes</taxon>
        <taxon>Pseudonocardiales</taxon>
        <taxon>Pseudonocardiaceae</taxon>
        <taxon>Pseudonocardia</taxon>
    </lineage>
</organism>
<evidence type="ECO:0000256" key="2">
    <source>
        <dbReference type="ARBA" id="ARBA00022723"/>
    </source>
</evidence>
<dbReference type="InterPro" id="IPR017941">
    <property type="entry name" value="Rieske_2Fe-2S"/>
</dbReference>
<reference evidence="9" key="1">
    <citation type="journal article" date="2019" name="Int. J. Syst. Evol. Microbiol.">
        <title>The Global Catalogue of Microorganisms (GCM) 10K type strain sequencing project: providing services to taxonomists for standard genome sequencing and annotation.</title>
        <authorList>
            <consortium name="The Broad Institute Genomics Platform"/>
            <consortium name="The Broad Institute Genome Sequencing Center for Infectious Disease"/>
            <person name="Wu L."/>
            <person name="Ma J."/>
        </authorList>
    </citation>
    <scope>NUCLEOTIDE SEQUENCE [LARGE SCALE GENOMIC DNA]</scope>
    <source>
        <strain evidence="9">CCM 8391</strain>
    </source>
</reference>
<dbReference type="EMBL" id="JBHSQW010000044">
    <property type="protein sequence ID" value="MFC5996997.1"/>
    <property type="molecule type" value="Genomic_DNA"/>
</dbReference>
<evidence type="ECO:0000313" key="8">
    <source>
        <dbReference type="EMBL" id="MFC5996997.1"/>
    </source>
</evidence>
<keyword evidence="3" id="KW-0408">Iron</keyword>
<dbReference type="PROSITE" id="PS51296">
    <property type="entry name" value="RIESKE"/>
    <property type="match status" value="1"/>
</dbReference>
<sequence length="127" mass="13884">MKQVVCHKDELAPGQMTGAQLGPIRVVVIRAKDGSLHAVAAKCLHQGGPLDQGRIYEHTLSTEDVGQYVMDAEREIIKCPWHGYEYDIRTGATVFDTTRCLQTFATREEGDQITVELELPGTAAASA</sequence>
<name>A0ABW1J985_9PSEU</name>
<evidence type="ECO:0000256" key="5">
    <source>
        <dbReference type="ARBA" id="ARBA00034078"/>
    </source>
</evidence>
<keyword evidence="2" id="KW-0479">Metal-binding</keyword>
<dbReference type="Pfam" id="PF00355">
    <property type="entry name" value="Rieske"/>
    <property type="match status" value="1"/>
</dbReference>
<evidence type="ECO:0000259" key="7">
    <source>
        <dbReference type="PROSITE" id="PS51296"/>
    </source>
</evidence>
<dbReference type="PANTHER" id="PTHR21496:SF0">
    <property type="entry name" value="RIESKE DOMAIN-CONTAINING PROTEIN"/>
    <property type="match status" value="1"/>
</dbReference>
<keyword evidence="4" id="KW-0411">Iron-sulfur</keyword>
<keyword evidence="9" id="KW-1185">Reference proteome</keyword>
<comment type="similarity">
    <text evidence="6">Belongs to the bacterial ring-hydroxylating dioxygenase ferredoxin component family.</text>
</comment>
<feature type="domain" description="Rieske" evidence="7">
    <location>
        <begin position="3"/>
        <end position="115"/>
    </location>
</feature>